<evidence type="ECO:0000259" key="11">
    <source>
        <dbReference type="Pfam" id="PF13231"/>
    </source>
</evidence>
<dbReference type="InterPro" id="IPR007315">
    <property type="entry name" value="PIG-V/Gpi18"/>
</dbReference>
<feature type="transmembrane region" description="Helical" evidence="10">
    <location>
        <begin position="25"/>
        <end position="44"/>
    </location>
</feature>
<keyword evidence="9 10" id="KW-0472">Membrane</keyword>
<dbReference type="GO" id="GO:0004376">
    <property type="term" value="F:GPI mannosyltransferase activity"/>
    <property type="evidence" value="ECO:0007669"/>
    <property type="project" value="InterPro"/>
</dbReference>
<keyword evidence="6 10" id="KW-0812">Transmembrane</keyword>
<gene>
    <name evidence="12" type="ORF">UFOPK1493_02339</name>
</gene>
<dbReference type="AlphaFoldDB" id="A0A6J6E1C6"/>
<evidence type="ECO:0000256" key="10">
    <source>
        <dbReference type="SAM" id="Phobius"/>
    </source>
</evidence>
<keyword evidence="4" id="KW-0328">Glycosyltransferase</keyword>
<evidence type="ECO:0000256" key="2">
    <source>
        <dbReference type="ARBA" id="ARBA00004687"/>
    </source>
</evidence>
<protein>
    <submittedName>
        <fullName evidence="12">Unannotated protein</fullName>
    </submittedName>
</protein>
<feature type="transmembrane region" description="Helical" evidence="10">
    <location>
        <begin position="158"/>
        <end position="191"/>
    </location>
</feature>
<evidence type="ECO:0000256" key="4">
    <source>
        <dbReference type="ARBA" id="ARBA00022676"/>
    </source>
</evidence>
<keyword evidence="7" id="KW-0256">Endoplasmic reticulum</keyword>
<organism evidence="12">
    <name type="scientific">freshwater metagenome</name>
    <dbReference type="NCBI Taxonomy" id="449393"/>
    <lineage>
        <taxon>unclassified sequences</taxon>
        <taxon>metagenomes</taxon>
        <taxon>ecological metagenomes</taxon>
    </lineage>
</organism>
<keyword evidence="3" id="KW-0337">GPI-anchor biosynthesis</keyword>
<dbReference type="EMBL" id="CAEZSR010000092">
    <property type="protein sequence ID" value="CAB4570192.1"/>
    <property type="molecule type" value="Genomic_DNA"/>
</dbReference>
<keyword evidence="8 10" id="KW-1133">Transmembrane helix</keyword>
<dbReference type="GO" id="GO:0006506">
    <property type="term" value="P:GPI anchor biosynthetic process"/>
    <property type="evidence" value="ECO:0007669"/>
    <property type="project" value="UniProtKB-UniPathway"/>
</dbReference>
<feature type="transmembrane region" description="Helical" evidence="10">
    <location>
        <begin position="124"/>
        <end position="146"/>
    </location>
</feature>
<evidence type="ECO:0000256" key="1">
    <source>
        <dbReference type="ARBA" id="ARBA00004477"/>
    </source>
</evidence>
<comment type="subcellular location">
    <subcellularLocation>
        <location evidence="1">Endoplasmic reticulum membrane</location>
        <topology evidence="1">Multi-pass membrane protein</topology>
    </subcellularLocation>
</comment>
<evidence type="ECO:0000256" key="3">
    <source>
        <dbReference type="ARBA" id="ARBA00022502"/>
    </source>
</evidence>
<dbReference type="PANTHER" id="PTHR12468:SF2">
    <property type="entry name" value="GPI MANNOSYLTRANSFERASE 2"/>
    <property type="match status" value="1"/>
</dbReference>
<comment type="pathway">
    <text evidence="2">Glycolipid biosynthesis; glycosylphosphatidylinositol-anchor biosynthesis.</text>
</comment>
<evidence type="ECO:0000256" key="7">
    <source>
        <dbReference type="ARBA" id="ARBA00022824"/>
    </source>
</evidence>
<feature type="domain" description="Glycosyltransferase RgtA/B/C/D-like" evidence="11">
    <location>
        <begin position="121"/>
        <end position="251"/>
    </location>
</feature>
<dbReference type="GO" id="GO:0000009">
    <property type="term" value="F:alpha-1,6-mannosyltransferase activity"/>
    <property type="evidence" value="ECO:0007669"/>
    <property type="project" value="InterPro"/>
</dbReference>
<feature type="transmembrane region" description="Helical" evidence="10">
    <location>
        <begin position="299"/>
        <end position="316"/>
    </location>
</feature>
<reference evidence="12" key="1">
    <citation type="submission" date="2020-05" db="EMBL/GenBank/DDBJ databases">
        <authorList>
            <person name="Chiriac C."/>
            <person name="Salcher M."/>
            <person name="Ghai R."/>
            <person name="Kavagutti S V."/>
        </authorList>
    </citation>
    <scope>NUCLEOTIDE SEQUENCE</scope>
</reference>
<feature type="transmembrane region" description="Helical" evidence="10">
    <location>
        <begin position="323"/>
        <end position="341"/>
    </location>
</feature>
<dbReference type="GO" id="GO:0005789">
    <property type="term" value="C:endoplasmic reticulum membrane"/>
    <property type="evidence" value="ECO:0007669"/>
    <property type="project" value="UniProtKB-SubCell"/>
</dbReference>
<evidence type="ECO:0000256" key="5">
    <source>
        <dbReference type="ARBA" id="ARBA00022679"/>
    </source>
</evidence>
<feature type="transmembrane region" description="Helical" evidence="10">
    <location>
        <begin position="370"/>
        <end position="394"/>
    </location>
</feature>
<name>A0A6J6E1C6_9ZZZZ</name>
<evidence type="ECO:0000256" key="8">
    <source>
        <dbReference type="ARBA" id="ARBA00022989"/>
    </source>
</evidence>
<dbReference type="Pfam" id="PF13231">
    <property type="entry name" value="PMT_2"/>
    <property type="match status" value="1"/>
</dbReference>
<dbReference type="UniPathway" id="UPA00196"/>
<evidence type="ECO:0000256" key="9">
    <source>
        <dbReference type="ARBA" id="ARBA00023136"/>
    </source>
</evidence>
<feature type="transmembrane region" description="Helical" evidence="10">
    <location>
        <begin position="211"/>
        <end position="228"/>
    </location>
</feature>
<feature type="transmembrane region" description="Helical" evidence="10">
    <location>
        <begin position="237"/>
        <end position="255"/>
    </location>
</feature>
<keyword evidence="5" id="KW-0808">Transferase</keyword>
<evidence type="ECO:0000256" key="6">
    <source>
        <dbReference type="ARBA" id="ARBA00022692"/>
    </source>
</evidence>
<evidence type="ECO:0000313" key="12">
    <source>
        <dbReference type="EMBL" id="CAB4570192.1"/>
    </source>
</evidence>
<sequence length="395" mass="42832">MSTATAELPTHTETSTWPSYLRRVGIAYLASRLCVIAGAAIVAAQEVAEANRDGLPRPDNAVGLITQVLTSWDGAWYYRIVRDWYPTSIPADITYNDMEARAAFFPAYPMLVRAVDPILPGGDVFAGVFLNFVLGALGVYLIGLLARDLYGDRIAYRAMLLVVFFPGSMSLSLTYSEATLITVAAACLLLLHRKQWLAAGLLAAIGSGTRPNGVALVAACAIAAVLAIKHERDWKSLVAPLLAPIGFVAFQLYLYDRTGEWAWFRVQREAWDEGTSFGWTAVKNTLEAFTRPLSSPTDTITAVSVLAMIALLVVMVKRRPPWPIVAFTLVVLALMILPATVTARPRFLFTAFPLFIAAAAWWPEEHEEAWGLTIAMGAAGLVALTGLYGVLGAIP</sequence>
<dbReference type="PANTHER" id="PTHR12468">
    <property type="entry name" value="GPI MANNOSYLTRANSFERASE 2"/>
    <property type="match status" value="1"/>
</dbReference>
<dbReference type="GO" id="GO:0031501">
    <property type="term" value="C:mannosyltransferase complex"/>
    <property type="evidence" value="ECO:0007669"/>
    <property type="project" value="TreeGrafter"/>
</dbReference>
<dbReference type="InterPro" id="IPR038731">
    <property type="entry name" value="RgtA/B/C-like"/>
</dbReference>
<proteinExistence type="predicted"/>
<accession>A0A6J6E1C6</accession>